<gene>
    <name evidence="8" type="ORF">AJ85_12020</name>
    <name evidence="7" type="ORF">BALCAV_0219665</name>
</gene>
<keyword evidence="2" id="KW-0564">Palmitate</keyword>
<dbReference type="eggNOG" id="COG0834">
    <property type="taxonomic scope" value="Bacteria"/>
</dbReference>
<feature type="signal peptide" evidence="4">
    <location>
        <begin position="1"/>
        <end position="21"/>
    </location>
</feature>
<accession>A0A094XAU2</accession>
<evidence type="ECO:0000256" key="1">
    <source>
        <dbReference type="ARBA" id="ARBA00022729"/>
    </source>
</evidence>
<organism evidence="7 9">
    <name type="scientific">Alkalihalobacillus alcalophilus ATCC 27647 = CGMCC 1.3604</name>
    <dbReference type="NCBI Taxonomy" id="1218173"/>
    <lineage>
        <taxon>Bacteria</taxon>
        <taxon>Bacillati</taxon>
        <taxon>Bacillota</taxon>
        <taxon>Bacilli</taxon>
        <taxon>Bacillales</taxon>
        <taxon>Bacillaceae</taxon>
        <taxon>Alkalihalobacillus</taxon>
    </lineage>
</organism>
<evidence type="ECO:0000313" key="7">
    <source>
        <dbReference type="EMBL" id="KGA95895.1"/>
    </source>
</evidence>
<dbReference type="PROSITE" id="PS51257">
    <property type="entry name" value="PROKAR_LIPOPROTEIN"/>
    <property type="match status" value="1"/>
</dbReference>
<dbReference type="STRING" id="1218173.BALCAV_0219665"/>
<dbReference type="SMART" id="SM00079">
    <property type="entry name" value="PBPe"/>
    <property type="match status" value="1"/>
</dbReference>
<dbReference type="Proteomes" id="UP000002754">
    <property type="component" value="Unassembled WGS sequence"/>
</dbReference>
<sequence length="265" mass="29564">MKRFKWSTLGFTAVLSLGLLAACGTADDNNNDETSGDTPEAETLVMGTSADYPPFESVDITSDEIIGFDIDIAKHITSELGYDLKIEDMDFNSLPPALQNGRVDFVLSAMTPTEERKENLDFSDNYYDAHNLMVIQEDSGIETLEDLVGKTVGVQLGSIQEEAADELSEEYGFEVMQLNRIPEIVQELLSGRIDAILMEDSVAEGHLKQQQTFTSFEVVTEGETGYAIAFNKDSELVEEFNEKLNEMIESGLMDELINEWIRNEE</sequence>
<dbReference type="Pfam" id="PF00497">
    <property type="entry name" value="SBP_bac_3"/>
    <property type="match status" value="1"/>
</dbReference>
<dbReference type="GO" id="GO:0016020">
    <property type="term" value="C:membrane"/>
    <property type="evidence" value="ECO:0007669"/>
    <property type="project" value="InterPro"/>
</dbReference>
<dbReference type="InterPro" id="IPR001638">
    <property type="entry name" value="Solute-binding_3/MltF_N"/>
</dbReference>
<comment type="caution">
    <text evidence="7">The sequence shown here is derived from an EMBL/GenBank/DDBJ whole genome shotgun (WGS) entry which is preliminary data.</text>
</comment>
<feature type="domain" description="Ionotropic glutamate receptor C-terminal" evidence="6">
    <location>
        <begin position="43"/>
        <end position="263"/>
    </location>
</feature>
<dbReference type="Proteomes" id="UP000297014">
    <property type="component" value="Unassembled WGS sequence"/>
</dbReference>
<dbReference type="InterPro" id="IPR001320">
    <property type="entry name" value="Iontro_rcpt_C"/>
</dbReference>
<evidence type="ECO:0000256" key="4">
    <source>
        <dbReference type="SAM" id="SignalP"/>
    </source>
</evidence>
<dbReference type="SUPFAM" id="SSF53850">
    <property type="entry name" value="Periplasmic binding protein-like II"/>
    <property type="match status" value="1"/>
</dbReference>
<evidence type="ECO:0000259" key="6">
    <source>
        <dbReference type="SMART" id="SM00079"/>
    </source>
</evidence>
<evidence type="ECO:0000313" key="9">
    <source>
        <dbReference type="Proteomes" id="UP000002754"/>
    </source>
</evidence>
<evidence type="ECO:0000313" key="8">
    <source>
        <dbReference type="EMBL" id="THG90206.1"/>
    </source>
</evidence>
<proteinExistence type="predicted"/>
<dbReference type="PANTHER" id="PTHR35936:SF17">
    <property type="entry name" value="ARGININE-BINDING EXTRACELLULAR PROTEIN ARTP"/>
    <property type="match status" value="1"/>
</dbReference>
<feature type="chain" id="PRO_5038290321" evidence="4">
    <location>
        <begin position="22"/>
        <end position="265"/>
    </location>
</feature>
<dbReference type="PANTHER" id="PTHR35936">
    <property type="entry name" value="MEMBRANE-BOUND LYTIC MUREIN TRANSGLYCOSYLASE F"/>
    <property type="match status" value="1"/>
</dbReference>
<keyword evidence="1 4" id="KW-0732">Signal</keyword>
<reference evidence="8 10" key="2">
    <citation type="submission" date="2014-01" db="EMBL/GenBank/DDBJ databases">
        <title>Draft genome sequencing of Bacillus alcalophilus CGMCC 1.3604.</title>
        <authorList>
            <person name="Yang J."/>
            <person name="Diao L."/>
            <person name="Yang S."/>
        </authorList>
    </citation>
    <scope>NUCLEOTIDE SEQUENCE [LARGE SCALE GENOMIC DNA]</scope>
    <source>
        <strain evidence="8 10">CGMCC 1.3604</strain>
    </source>
</reference>
<protein>
    <submittedName>
        <fullName evidence="7">ABC transporter substrate-binding protein</fullName>
    </submittedName>
</protein>
<evidence type="ECO:0000313" key="10">
    <source>
        <dbReference type="Proteomes" id="UP000297014"/>
    </source>
</evidence>
<feature type="domain" description="Solute-binding protein family 3/N-terminal" evidence="5">
    <location>
        <begin position="43"/>
        <end position="264"/>
    </location>
</feature>
<dbReference type="GO" id="GO:0015276">
    <property type="term" value="F:ligand-gated monoatomic ion channel activity"/>
    <property type="evidence" value="ECO:0007669"/>
    <property type="project" value="InterPro"/>
</dbReference>
<dbReference type="OrthoDB" id="9811552at2"/>
<reference evidence="7 9" key="1">
    <citation type="journal article" date="2014" name="Genome Announc.">
        <title>Draft Genome Sequence of Bacillus alcalophilus AV1934, a Classic Alkaliphile Isolated from Human Feces in 1934.</title>
        <authorList>
            <person name="Attie O."/>
            <person name="Jayaprakash A."/>
            <person name="Shah H."/>
            <person name="Paulsen I.T."/>
            <person name="Morino M."/>
            <person name="Takahashi Y."/>
            <person name="Narumi I."/>
            <person name="Sachidanandam R."/>
            <person name="Satoh K."/>
            <person name="Ito M."/>
            <person name="Krulwich T.A."/>
        </authorList>
    </citation>
    <scope>NUCLEOTIDE SEQUENCE [LARGE SCALE GENOMIC DNA]</scope>
    <source>
        <strain evidence="7 9">AV1934</strain>
    </source>
</reference>
<dbReference type="RefSeq" id="WP_003324737.1">
    <property type="nucleotide sequence ID" value="NZ_ALPT02000095.1"/>
</dbReference>
<name>A0A094XAU2_ALKAL</name>
<dbReference type="EMBL" id="JALP01000166">
    <property type="protein sequence ID" value="THG90206.1"/>
    <property type="molecule type" value="Genomic_DNA"/>
</dbReference>
<evidence type="ECO:0000256" key="3">
    <source>
        <dbReference type="ARBA" id="ARBA00023288"/>
    </source>
</evidence>
<keyword evidence="3" id="KW-0449">Lipoprotein</keyword>
<dbReference type="SMART" id="SM00062">
    <property type="entry name" value="PBPb"/>
    <property type="match status" value="1"/>
</dbReference>
<dbReference type="EMBL" id="ALPT02000095">
    <property type="protein sequence ID" value="KGA95895.1"/>
    <property type="molecule type" value="Genomic_DNA"/>
</dbReference>
<keyword evidence="9" id="KW-1185">Reference proteome</keyword>
<dbReference type="AlphaFoldDB" id="A0A094XAU2"/>
<dbReference type="Gene3D" id="3.40.190.10">
    <property type="entry name" value="Periplasmic binding protein-like II"/>
    <property type="match status" value="2"/>
</dbReference>
<evidence type="ECO:0000256" key="2">
    <source>
        <dbReference type="ARBA" id="ARBA00023139"/>
    </source>
</evidence>
<evidence type="ECO:0000259" key="5">
    <source>
        <dbReference type="SMART" id="SM00062"/>
    </source>
</evidence>